<evidence type="ECO:0000313" key="2">
    <source>
        <dbReference type="Proteomes" id="UP001499895"/>
    </source>
</evidence>
<organism evidence="1 2">
    <name type="scientific">Streptomyces stramineus</name>
    <dbReference type="NCBI Taxonomy" id="173861"/>
    <lineage>
        <taxon>Bacteria</taxon>
        <taxon>Bacillati</taxon>
        <taxon>Actinomycetota</taxon>
        <taxon>Actinomycetes</taxon>
        <taxon>Kitasatosporales</taxon>
        <taxon>Streptomycetaceae</taxon>
        <taxon>Streptomyces</taxon>
    </lineage>
</organism>
<comment type="caution">
    <text evidence="1">The sequence shown here is derived from an EMBL/GenBank/DDBJ whole genome shotgun (WGS) entry which is preliminary data.</text>
</comment>
<reference evidence="1 2" key="1">
    <citation type="journal article" date="2019" name="Int. J. Syst. Evol. Microbiol.">
        <title>The Global Catalogue of Microorganisms (GCM) 10K type strain sequencing project: providing services to taxonomists for standard genome sequencing and annotation.</title>
        <authorList>
            <consortium name="The Broad Institute Genomics Platform"/>
            <consortium name="The Broad Institute Genome Sequencing Center for Infectious Disease"/>
            <person name="Wu L."/>
            <person name="Ma J."/>
        </authorList>
    </citation>
    <scope>NUCLEOTIDE SEQUENCE [LARGE SCALE GENOMIC DNA]</scope>
    <source>
        <strain evidence="1 2">JCM 10649</strain>
    </source>
</reference>
<accession>A0ABN0ZDQ8</accession>
<gene>
    <name evidence="1" type="ORF">GCM10009544_03340</name>
</gene>
<protein>
    <submittedName>
        <fullName evidence="1">Uncharacterized protein</fullName>
    </submittedName>
</protein>
<keyword evidence="2" id="KW-1185">Reference proteome</keyword>
<name>A0ABN0ZDQ8_9ACTN</name>
<evidence type="ECO:0000313" key="1">
    <source>
        <dbReference type="EMBL" id="GAA0443842.1"/>
    </source>
</evidence>
<dbReference type="EMBL" id="BAAAHB010000001">
    <property type="protein sequence ID" value="GAA0443842.1"/>
    <property type="molecule type" value="Genomic_DNA"/>
</dbReference>
<sequence length="73" mass="8372">MWRTVTMGDLVRPEMRRIVCTAGRDAHRMHARRTAPPWMTMRRTECATGRCGVVRGLPEASVFSRVRDVCGLR</sequence>
<proteinExistence type="predicted"/>
<dbReference type="Proteomes" id="UP001499895">
    <property type="component" value="Unassembled WGS sequence"/>
</dbReference>